<feature type="compositionally biased region" description="Basic and acidic residues" evidence="1">
    <location>
        <begin position="1"/>
        <end position="26"/>
    </location>
</feature>
<dbReference type="InterPro" id="IPR000242">
    <property type="entry name" value="PTP_cat"/>
</dbReference>
<feature type="domain" description="Tyrosine specific protein phosphatases" evidence="3">
    <location>
        <begin position="257"/>
        <end position="326"/>
    </location>
</feature>
<keyword evidence="5" id="KW-1185">Reference proteome</keyword>
<dbReference type="PROSITE" id="PS00383">
    <property type="entry name" value="TYR_PHOSPHATASE_1"/>
    <property type="match status" value="1"/>
</dbReference>
<dbReference type="InterPro" id="IPR052782">
    <property type="entry name" value="Oocyte-zygote_transition_reg"/>
</dbReference>
<dbReference type="PROSITE" id="PS50056">
    <property type="entry name" value="TYR_PHOSPHATASE_2"/>
    <property type="match status" value="1"/>
</dbReference>
<evidence type="ECO:0000313" key="4">
    <source>
        <dbReference type="EMBL" id="KHN80993.1"/>
    </source>
</evidence>
<dbReference type="InterPro" id="IPR016130">
    <property type="entry name" value="Tyr_Pase_AS"/>
</dbReference>
<sequence>MEEVEKVGKKQKKKEERGASARRDISVDDVTITPEEPKNMNIKDVQPKGKTKKKKGLGRPMSNNIRNVVKAFVDHVKTVGIQGMRGEFAEIRAVKPKASECSKFLQNREKNRYRDVACLDATRVILTVNVPPECDYIHANWMHMEGCERRYIATQGPLDSTIGDFWRMIYQESINTIVMLCKLVENGKVKCSQYWPNVPGSKQTFSIITVENKTVTVEKKFSVFNLIVSKEGGKTTVNVKLVQMCDWPDRAVPNSGYAVLRLIRMIPTKGACVIHCSAGIGRTGTIVAIDTILQRLWNAREVNVKDIVIEMRKQRCASVQNEAQYIFIFTTALDYIRVKLPNYATFVEDFHKKVTEANIVG</sequence>
<dbReference type="Proteomes" id="UP000031036">
    <property type="component" value="Unassembled WGS sequence"/>
</dbReference>
<organism evidence="4 5">
    <name type="scientific">Toxocara canis</name>
    <name type="common">Canine roundworm</name>
    <dbReference type="NCBI Taxonomy" id="6265"/>
    <lineage>
        <taxon>Eukaryota</taxon>
        <taxon>Metazoa</taxon>
        <taxon>Ecdysozoa</taxon>
        <taxon>Nematoda</taxon>
        <taxon>Chromadorea</taxon>
        <taxon>Rhabditida</taxon>
        <taxon>Spirurina</taxon>
        <taxon>Ascaridomorpha</taxon>
        <taxon>Ascaridoidea</taxon>
        <taxon>Toxocaridae</taxon>
        <taxon>Toxocara</taxon>
    </lineage>
</organism>
<protein>
    <submittedName>
        <fullName evidence="4">Receptor-type tyrosine-protein phosphatase eta</fullName>
    </submittedName>
</protein>
<feature type="domain" description="Tyrosine-protein phosphatase" evidence="2">
    <location>
        <begin position="84"/>
        <end position="335"/>
    </location>
</feature>
<evidence type="ECO:0000256" key="1">
    <source>
        <dbReference type="SAM" id="MobiDB-lite"/>
    </source>
</evidence>
<accession>A0A0B2VHH6</accession>
<evidence type="ECO:0000259" key="2">
    <source>
        <dbReference type="PROSITE" id="PS50055"/>
    </source>
</evidence>
<dbReference type="PANTHER" id="PTHR46163:SF5">
    <property type="entry name" value="TYROSINE-PROTEIN PHOSPHATASE"/>
    <property type="match status" value="1"/>
</dbReference>
<dbReference type="OrthoDB" id="5870053at2759"/>
<dbReference type="AlphaFoldDB" id="A0A0B2VHH6"/>
<proteinExistence type="predicted"/>
<dbReference type="STRING" id="6265.A0A0B2VHH6"/>
<dbReference type="InterPro" id="IPR029021">
    <property type="entry name" value="Prot-tyrosine_phosphatase-like"/>
</dbReference>
<comment type="caution">
    <text evidence="4">The sequence shown here is derived from an EMBL/GenBank/DDBJ whole genome shotgun (WGS) entry which is preliminary data.</text>
</comment>
<dbReference type="EMBL" id="JPKZ01001612">
    <property type="protein sequence ID" value="KHN80993.1"/>
    <property type="molecule type" value="Genomic_DNA"/>
</dbReference>
<dbReference type="SUPFAM" id="SSF52799">
    <property type="entry name" value="(Phosphotyrosine protein) phosphatases II"/>
    <property type="match status" value="1"/>
</dbReference>
<dbReference type="PRINTS" id="PR00700">
    <property type="entry name" value="PRTYPHPHTASE"/>
</dbReference>
<dbReference type="PROSITE" id="PS50055">
    <property type="entry name" value="TYR_PHOSPHATASE_PTP"/>
    <property type="match status" value="1"/>
</dbReference>
<dbReference type="Pfam" id="PF00102">
    <property type="entry name" value="Y_phosphatase"/>
    <property type="match status" value="1"/>
</dbReference>
<dbReference type="SMART" id="SM00404">
    <property type="entry name" value="PTPc_motif"/>
    <property type="match status" value="1"/>
</dbReference>
<dbReference type="InterPro" id="IPR000387">
    <property type="entry name" value="Tyr_Pase_dom"/>
</dbReference>
<evidence type="ECO:0000313" key="5">
    <source>
        <dbReference type="Proteomes" id="UP000031036"/>
    </source>
</evidence>
<dbReference type="CDD" id="cd00047">
    <property type="entry name" value="PTPc"/>
    <property type="match status" value="1"/>
</dbReference>
<dbReference type="GO" id="GO:0004725">
    <property type="term" value="F:protein tyrosine phosphatase activity"/>
    <property type="evidence" value="ECO:0007669"/>
    <property type="project" value="InterPro"/>
</dbReference>
<dbReference type="InterPro" id="IPR003595">
    <property type="entry name" value="Tyr_Pase_cat"/>
</dbReference>
<dbReference type="SMART" id="SM00194">
    <property type="entry name" value="PTPc"/>
    <property type="match status" value="1"/>
</dbReference>
<dbReference type="Gene3D" id="3.90.190.10">
    <property type="entry name" value="Protein tyrosine phosphatase superfamily"/>
    <property type="match status" value="1"/>
</dbReference>
<feature type="region of interest" description="Disordered" evidence="1">
    <location>
        <begin position="1"/>
        <end position="61"/>
    </location>
</feature>
<keyword evidence="4" id="KW-0675">Receptor</keyword>
<reference evidence="4 5" key="1">
    <citation type="submission" date="2014-11" db="EMBL/GenBank/DDBJ databases">
        <title>Genetic blueprint of the zoonotic pathogen Toxocara canis.</title>
        <authorList>
            <person name="Zhu X.-Q."/>
            <person name="Korhonen P.K."/>
            <person name="Cai H."/>
            <person name="Young N.D."/>
            <person name="Nejsum P."/>
            <person name="von Samson-Himmelstjerna G."/>
            <person name="Boag P.R."/>
            <person name="Tan P."/>
            <person name="Li Q."/>
            <person name="Min J."/>
            <person name="Yang Y."/>
            <person name="Wang X."/>
            <person name="Fang X."/>
            <person name="Hall R.S."/>
            <person name="Hofmann A."/>
            <person name="Sternberg P.W."/>
            <person name="Jex A.R."/>
            <person name="Gasser R.B."/>
        </authorList>
    </citation>
    <scope>NUCLEOTIDE SEQUENCE [LARGE SCALE GENOMIC DNA]</scope>
    <source>
        <strain evidence="4">PN_DK_2014</strain>
    </source>
</reference>
<name>A0A0B2VHH6_TOXCA</name>
<evidence type="ECO:0000259" key="3">
    <source>
        <dbReference type="PROSITE" id="PS50056"/>
    </source>
</evidence>
<dbReference type="PANTHER" id="PTHR46163">
    <property type="entry name" value="TYROSINE-PROTEIN PHOSPHATASE-RELATED"/>
    <property type="match status" value="1"/>
</dbReference>
<gene>
    <name evidence="4" type="primary">Ptprj</name>
    <name evidence="4" type="ORF">Tcan_15603</name>
</gene>